<dbReference type="EMBL" id="JARAOO010000013">
    <property type="protein sequence ID" value="KAJ7947017.1"/>
    <property type="molecule type" value="Genomic_DNA"/>
</dbReference>
<sequence>MSPRRGWQQLVSKRDLPSHVSDSYAKLTLSWHFQVACGNELLYGNDTSFHTATVSALLTSMIFVSYRNHGWTPEDY</sequence>
<organism evidence="1 2">
    <name type="scientific">Quillaja saponaria</name>
    <name type="common">Soap bark tree</name>
    <dbReference type="NCBI Taxonomy" id="32244"/>
    <lineage>
        <taxon>Eukaryota</taxon>
        <taxon>Viridiplantae</taxon>
        <taxon>Streptophyta</taxon>
        <taxon>Embryophyta</taxon>
        <taxon>Tracheophyta</taxon>
        <taxon>Spermatophyta</taxon>
        <taxon>Magnoliopsida</taxon>
        <taxon>eudicotyledons</taxon>
        <taxon>Gunneridae</taxon>
        <taxon>Pentapetalae</taxon>
        <taxon>rosids</taxon>
        <taxon>fabids</taxon>
        <taxon>Fabales</taxon>
        <taxon>Quillajaceae</taxon>
        <taxon>Quillaja</taxon>
    </lineage>
</organism>
<dbReference type="Proteomes" id="UP001163823">
    <property type="component" value="Chromosome 13"/>
</dbReference>
<accession>A0AAD7KW53</accession>
<name>A0AAD7KW53_QUISA</name>
<dbReference type="KEGG" id="qsa:O6P43_031873"/>
<evidence type="ECO:0000313" key="2">
    <source>
        <dbReference type="Proteomes" id="UP001163823"/>
    </source>
</evidence>
<dbReference type="AlphaFoldDB" id="A0AAD7KW53"/>
<proteinExistence type="predicted"/>
<keyword evidence="2" id="KW-1185">Reference proteome</keyword>
<reference evidence="1" key="1">
    <citation type="journal article" date="2023" name="Science">
        <title>Elucidation of the pathway for biosynthesis of saponin adjuvants from the soapbark tree.</title>
        <authorList>
            <person name="Reed J."/>
            <person name="Orme A."/>
            <person name="El-Demerdash A."/>
            <person name="Owen C."/>
            <person name="Martin L.B.B."/>
            <person name="Misra R.C."/>
            <person name="Kikuchi S."/>
            <person name="Rejzek M."/>
            <person name="Martin A.C."/>
            <person name="Harkess A."/>
            <person name="Leebens-Mack J."/>
            <person name="Louveau T."/>
            <person name="Stephenson M.J."/>
            <person name="Osbourn A."/>
        </authorList>
    </citation>
    <scope>NUCLEOTIDE SEQUENCE</scope>
    <source>
        <strain evidence="1">S10</strain>
    </source>
</reference>
<evidence type="ECO:0000313" key="1">
    <source>
        <dbReference type="EMBL" id="KAJ7947017.1"/>
    </source>
</evidence>
<gene>
    <name evidence="1" type="ORF">O6P43_031873</name>
</gene>
<protein>
    <submittedName>
        <fullName evidence="1">Protein NUCLEAR FUSION DEFECTIVE 6 chloroplastic/mitochondrial isoform X2</fullName>
    </submittedName>
</protein>
<comment type="caution">
    <text evidence="1">The sequence shown here is derived from an EMBL/GenBank/DDBJ whole genome shotgun (WGS) entry which is preliminary data.</text>
</comment>